<comment type="caution">
    <text evidence="1">The sequence shown here is derived from an EMBL/GenBank/DDBJ whole genome shotgun (WGS) entry which is preliminary data.</text>
</comment>
<proteinExistence type="predicted"/>
<reference evidence="2 3" key="2">
    <citation type="submission" date="2024-07" db="EMBL/GenBank/DDBJ databases">
        <authorList>
            <person name="Akdeniz Z."/>
        </authorList>
    </citation>
    <scope>NUCLEOTIDE SEQUENCE [LARGE SCALE GENOMIC DNA]</scope>
</reference>
<dbReference type="EMBL" id="CAXDID020000601">
    <property type="protein sequence ID" value="CAL6105823.1"/>
    <property type="molecule type" value="Genomic_DNA"/>
</dbReference>
<name>A0AA86URY2_9EUKA</name>
<gene>
    <name evidence="1" type="ORF">HINF_LOCUS56970</name>
    <name evidence="2" type="ORF">HINF_LOCUS73448</name>
</gene>
<protein>
    <submittedName>
        <fullName evidence="2">Hypothetical_protein</fullName>
    </submittedName>
</protein>
<evidence type="ECO:0000313" key="1">
    <source>
        <dbReference type="EMBL" id="CAI9969325.1"/>
    </source>
</evidence>
<evidence type="ECO:0000313" key="3">
    <source>
        <dbReference type="Proteomes" id="UP001642409"/>
    </source>
</evidence>
<keyword evidence="3" id="KW-1185">Reference proteome</keyword>
<dbReference type="Proteomes" id="UP001642409">
    <property type="component" value="Unassembled WGS sequence"/>
</dbReference>
<evidence type="ECO:0000313" key="2">
    <source>
        <dbReference type="EMBL" id="CAL6105823.1"/>
    </source>
</evidence>
<organism evidence="1">
    <name type="scientific">Hexamita inflata</name>
    <dbReference type="NCBI Taxonomy" id="28002"/>
    <lineage>
        <taxon>Eukaryota</taxon>
        <taxon>Metamonada</taxon>
        <taxon>Diplomonadida</taxon>
        <taxon>Hexamitidae</taxon>
        <taxon>Hexamitinae</taxon>
        <taxon>Hexamita</taxon>
    </lineage>
</organism>
<reference evidence="1" key="1">
    <citation type="submission" date="2023-06" db="EMBL/GenBank/DDBJ databases">
        <authorList>
            <person name="Kurt Z."/>
        </authorList>
    </citation>
    <scope>NUCLEOTIDE SEQUENCE</scope>
</reference>
<dbReference type="AlphaFoldDB" id="A0AA86URY2"/>
<dbReference type="EMBL" id="CATOUU010001056">
    <property type="protein sequence ID" value="CAI9969325.1"/>
    <property type="molecule type" value="Genomic_DNA"/>
</dbReference>
<sequence length="174" mass="20392">MNCCNLFSETPLLNLWNFYLTQCPSYLQHLDNHRLKLDPRGSAALIIDNSTQWTRTFKQIHSIAQRFQFKICSDPHNLQGTSILIYAENHQIMQLWTYVWCKILFRTNEELKLQISMNFKTSENGPIVIVKIDTEGLQNLGFRFKEIKSTFFDSRESQLMKRGRSKATVVANQL</sequence>
<accession>A0AA86URY2</accession>